<organism evidence="1 2">
    <name type="scientific">Candidatus Gottesmanbacteria bacterium GW2011_GWB1_49_7</name>
    <dbReference type="NCBI Taxonomy" id="1618448"/>
    <lineage>
        <taxon>Bacteria</taxon>
        <taxon>Candidatus Gottesmaniibacteriota</taxon>
    </lineage>
</organism>
<dbReference type="AlphaFoldDB" id="A0A0G1Z1I5"/>
<evidence type="ECO:0000313" key="2">
    <source>
        <dbReference type="Proteomes" id="UP000034588"/>
    </source>
</evidence>
<evidence type="ECO:0000313" key="1">
    <source>
        <dbReference type="EMBL" id="KKW12564.1"/>
    </source>
</evidence>
<dbReference type="EMBL" id="LCQD01000011">
    <property type="protein sequence ID" value="KKW12564.1"/>
    <property type="molecule type" value="Genomic_DNA"/>
</dbReference>
<reference evidence="1 2" key="1">
    <citation type="journal article" date="2015" name="Nature">
        <title>rRNA introns, odd ribosomes, and small enigmatic genomes across a large radiation of phyla.</title>
        <authorList>
            <person name="Brown C.T."/>
            <person name="Hug L.A."/>
            <person name="Thomas B.C."/>
            <person name="Sharon I."/>
            <person name="Castelle C.J."/>
            <person name="Singh A."/>
            <person name="Wilkins M.J."/>
            <person name="Williams K.H."/>
            <person name="Banfield J.F."/>
        </authorList>
    </citation>
    <scope>NUCLEOTIDE SEQUENCE [LARGE SCALE GENOMIC DNA]</scope>
</reference>
<dbReference type="Proteomes" id="UP000034588">
    <property type="component" value="Unassembled WGS sequence"/>
</dbReference>
<sequence>MPKKITKDSKKEVSNSINAILETDIDWTKLSNVDLGKVVQLVNHMDEIAMRVAKRKAKDWAQRKASDLVDLAAEYAFK</sequence>
<protein>
    <submittedName>
        <fullName evidence="1">Uncharacterized protein</fullName>
    </submittedName>
</protein>
<comment type="caution">
    <text evidence="1">The sequence shown here is derived from an EMBL/GenBank/DDBJ whole genome shotgun (WGS) entry which is preliminary data.</text>
</comment>
<proteinExistence type="predicted"/>
<accession>A0A0G1Z1I5</accession>
<gene>
    <name evidence="1" type="ORF">UY48_C0011G0011</name>
</gene>
<name>A0A0G1Z1I5_9BACT</name>